<gene>
    <name evidence="2" type="ORF">EGYM00392_LOCUS14672</name>
</gene>
<protein>
    <submittedName>
        <fullName evidence="2">Uncharacterized protein</fullName>
    </submittedName>
</protein>
<organism evidence="2">
    <name type="scientific">Eutreptiella gymnastica</name>
    <dbReference type="NCBI Taxonomy" id="73025"/>
    <lineage>
        <taxon>Eukaryota</taxon>
        <taxon>Discoba</taxon>
        <taxon>Euglenozoa</taxon>
        <taxon>Euglenida</taxon>
        <taxon>Spirocuta</taxon>
        <taxon>Euglenophyceae</taxon>
        <taxon>Eutreptiales</taxon>
        <taxon>Eutreptiaceae</taxon>
        <taxon>Eutreptiella</taxon>
    </lineage>
</organism>
<evidence type="ECO:0000313" key="2">
    <source>
        <dbReference type="EMBL" id="CAD9003588.1"/>
    </source>
</evidence>
<name>A0A7S1N853_9EUGL</name>
<dbReference type="AlphaFoldDB" id="A0A7S1N853"/>
<sequence>MWRSASDVDDEESSNSSCSSDEEMDSVPALQVKYDPHQSRGKWVVNKCTLIYNCLLNIQQAESYGALVLTGYAAYCVTSGFAAVKRAVTPSPLPWPTPVVGCLPQMSGG</sequence>
<evidence type="ECO:0000256" key="1">
    <source>
        <dbReference type="SAM" id="MobiDB-lite"/>
    </source>
</evidence>
<accession>A0A7S1N853</accession>
<proteinExistence type="predicted"/>
<dbReference type="EMBL" id="HBGA01040469">
    <property type="protein sequence ID" value="CAD9003588.1"/>
    <property type="molecule type" value="Transcribed_RNA"/>
</dbReference>
<feature type="region of interest" description="Disordered" evidence="1">
    <location>
        <begin position="1"/>
        <end position="25"/>
    </location>
</feature>
<reference evidence="2" key="1">
    <citation type="submission" date="2021-01" db="EMBL/GenBank/DDBJ databases">
        <authorList>
            <person name="Corre E."/>
            <person name="Pelletier E."/>
            <person name="Niang G."/>
            <person name="Scheremetjew M."/>
            <person name="Finn R."/>
            <person name="Kale V."/>
            <person name="Holt S."/>
            <person name="Cochrane G."/>
            <person name="Meng A."/>
            <person name="Brown T."/>
            <person name="Cohen L."/>
        </authorList>
    </citation>
    <scope>NUCLEOTIDE SEQUENCE</scope>
    <source>
        <strain evidence="2">NIES-381</strain>
    </source>
</reference>